<dbReference type="SMART" id="SM00594">
    <property type="entry name" value="UAS"/>
    <property type="match status" value="1"/>
</dbReference>
<evidence type="ECO:0000313" key="8">
    <source>
        <dbReference type="EMBL" id="CAG2203937.1"/>
    </source>
</evidence>
<dbReference type="Gene3D" id="3.10.20.90">
    <property type="entry name" value="Phosphatidylinositol 3-kinase Catalytic Subunit, Chain A, domain 1"/>
    <property type="match status" value="1"/>
</dbReference>
<organism evidence="8 9">
    <name type="scientific">Mytilus edulis</name>
    <name type="common">Blue mussel</name>
    <dbReference type="NCBI Taxonomy" id="6550"/>
    <lineage>
        <taxon>Eukaryota</taxon>
        <taxon>Metazoa</taxon>
        <taxon>Spiralia</taxon>
        <taxon>Lophotrochozoa</taxon>
        <taxon>Mollusca</taxon>
        <taxon>Bivalvia</taxon>
        <taxon>Autobranchia</taxon>
        <taxon>Pteriomorphia</taxon>
        <taxon>Mytilida</taxon>
        <taxon>Mytiloidea</taxon>
        <taxon>Mytilidae</taxon>
        <taxon>Mytilinae</taxon>
        <taxon>Mytilus</taxon>
    </lineage>
</organism>
<dbReference type="SUPFAM" id="SSF54236">
    <property type="entry name" value="Ubiquitin-like"/>
    <property type="match status" value="1"/>
</dbReference>
<dbReference type="SUPFAM" id="SSF46934">
    <property type="entry name" value="UBA-like"/>
    <property type="match status" value="1"/>
</dbReference>
<evidence type="ECO:0000256" key="5">
    <source>
        <dbReference type="ARBA" id="ARBA00023054"/>
    </source>
</evidence>
<dbReference type="OrthoDB" id="1026733at2759"/>
<evidence type="ECO:0000256" key="3">
    <source>
        <dbReference type="ARBA" id="ARBA00022490"/>
    </source>
</evidence>
<comment type="subcellular location">
    <subcellularLocation>
        <location evidence="2">Cytoplasm</location>
    </subcellularLocation>
    <subcellularLocation>
        <location evidence="1">Endoplasmic reticulum</location>
    </subcellularLocation>
</comment>
<dbReference type="EMBL" id="CAJPWZ010000932">
    <property type="protein sequence ID" value="CAG2203937.1"/>
    <property type="molecule type" value="Genomic_DNA"/>
</dbReference>
<evidence type="ECO:0000313" key="9">
    <source>
        <dbReference type="Proteomes" id="UP000683360"/>
    </source>
</evidence>
<dbReference type="PANTHER" id="PTHR23322:SF1">
    <property type="entry name" value="FAS-ASSOCIATED FACTOR 2"/>
    <property type="match status" value="1"/>
</dbReference>
<dbReference type="InterPro" id="IPR036249">
    <property type="entry name" value="Thioredoxin-like_sf"/>
</dbReference>
<protein>
    <submittedName>
        <fullName evidence="8">FAF2</fullName>
    </submittedName>
</protein>
<dbReference type="AlphaFoldDB" id="A0A8S3RBD4"/>
<comment type="caution">
    <text evidence="8">The sequence shown here is derived from an EMBL/GenBank/DDBJ whole genome shotgun (WGS) entry which is preliminary data.</text>
</comment>
<dbReference type="CDD" id="cd14414">
    <property type="entry name" value="UBA_FAF2"/>
    <property type="match status" value="1"/>
</dbReference>
<dbReference type="GO" id="GO:0036503">
    <property type="term" value="P:ERAD pathway"/>
    <property type="evidence" value="ECO:0007669"/>
    <property type="project" value="TreeGrafter"/>
</dbReference>
<dbReference type="GO" id="GO:0005783">
    <property type="term" value="C:endoplasmic reticulum"/>
    <property type="evidence" value="ECO:0007669"/>
    <property type="project" value="UniProtKB-SubCell"/>
</dbReference>
<dbReference type="InterPro" id="IPR006577">
    <property type="entry name" value="UAS"/>
</dbReference>
<dbReference type="CDD" id="cd16120">
    <property type="entry name" value="UBX_UBXN3B"/>
    <property type="match status" value="1"/>
</dbReference>
<dbReference type="Proteomes" id="UP000683360">
    <property type="component" value="Unassembled WGS sequence"/>
</dbReference>
<dbReference type="PANTHER" id="PTHR23322">
    <property type="entry name" value="FAS-ASSOCIATED PROTEIN"/>
    <property type="match status" value="1"/>
</dbReference>
<dbReference type="InterPro" id="IPR054109">
    <property type="entry name" value="UBA_8"/>
</dbReference>
<dbReference type="Pfam" id="PF22566">
    <property type="entry name" value="UBA_8"/>
    <property type="match status" value="1"/>
</dbReference>
<feature type="domain" description="UBX" evidence="7">
    <location>
        <begin position="318"/>
        <end position="400"/>
    </location>
</feature>
<evidence type="ECO:0000256" key="2">
    <source>
        <dbReference type="ARBA" id="ARBA00004496"/>
    </source>
</evidence>
<keyword evidence="9" id="KW-1185">Reference proteome</keyword>
<evidence type="ECO:0000256" key="1">
    <source>
        <dbReference type="ARBA" id="ARBA00004240"/>
    </source>
</evidence>
<feature type="region of interest" description="Disordered" evidence="6">
    <location>
        <begin position="55"/>
        <end position="74"/>
    </location>
</feature>
<gene>
    <name evidence="8" type="ORF">MEDL_18430</name>
</gene>
<dbReference type="InterPro" id="IPR049483">
    <property type="entry name" value="FAF1_2-like_UAS"/>
</dbReference>
<dbReference type="Gene3D" id="1.10.8.10">
    <property type="entry name" value="DNA helicase RuvA subunit, C-terminal domain"/>
    <property type="match status" value="1"/>
</dbReference>
<dbReference type="InterPro" id="IPR001012">
    <property type="entry name" value="UBX_dom"/>
</dbReference>
<dbReference type="InterPro" id="IPR050730">
    <property type="entry name" value="UBX_domain-protein"/>
</dbReference>
<dbReference type="Pfam" id="PF21021">
    <property type="entry name" value="FAF1"/>
    <property type="match status" value="1"/>
</dbReference>
<name>A0A8S3RBD4_MYTED</name>
<keyword evidence="5" id="KW-0175">Coiled coil</keyword>
<dbReference type="InterPro" id="IPR029071">
    <property type="entry name" value="Ubiquitin-like_domsf"/>
</dbReference>
<evidence type="ECO:0000256" key="6">
    <source>
        <dbReference type="SAM" id="MobiDB-lite"/>
    </source>
</evidence>
<evidence type="ECO:0000256" key="4">
    <source>
        <dbReference type="ARBA" id="ARBA00022824"/>
    </source>
</evidence>
<dbReference type="SUPFAM" id="SSF52833">
    <property type="entry name" value="Thioredoxin-like"/>
    <property type="match status" value="1"/>
</dbReference>
<sequence length="405" mass="46813">MAEAPEEISPEQTEKIIQFQDMTGIDDLDRCQQILQQHEWNIETAVQDTFNEQEGVPSVYSQPPPEPRTPPVNIQPSDQRVFTVASRRPQGIFQWTYFFMAFPFRFVYTTFTDILTFIWSLFRQDPRRNVVDPVGDVTRFIQTYNDLYGQDHPVFYQGSYSQALNDAKSELRFLLVYLHGDNHQDTPDFCRNTLGNNDVIDFINSSMLFWSCNTNSPEGYRVSRALRENTYPFLALIVLRQNKMTVVARIEGPIGPVELTQRLERLMSENETSLVAARADRAQQDEAYLESLKADQEKEKEDRKEVLKTEIPAEPNSTDPDTVKIVLKLPHGARVERRFLKSQSLKDLYHFAFCHEDCPDDFHIVTNFPRRTLPCEPKDGEPEPPTFAEAGLGKNEMLFVQDNEA</sequence>
<dbReference type="Gene3D" id="3.40.30.10">
    <property type="entry name" value="Glutaredoxin"/>
    <property type="match status" value="1"/>
</dbReference>
<accession>A0A8S3RBD4</accession>
<dbReference type="Pfam" id="PF00789">
    <property type="entry name" value="UBX"/>
    <property type="match status" value="1"/>
</dbReference>
<dbReference type="PROSITE" id="PS50033">
    <property type="entry name" value="UBX"/>
    <property type="match status" value="1"/>
</dbReference>
<dbReference type="GO" id="GO:0043130">
    <property type="term" value="F:ubiquitin binding"/>
    <property type="evidence" value="ECO:0007669"/>
    <property type="project" value="TreeGrafter"/>
</dbReference>
<proteinExistence type="predicted"/>
<reference evidence="8" key="1">
    <citation type="submission" date="2021-03" db="EMBL/GenBank/DDBJ databases">
        <authorList>
            <person name="Bekaert M."/>
        </authorList>
    </citation>
    <scope>NUCLEOTIDE SEQUENCE</scope>
</reference>
<evidence type="ECO:0000259" key="7">
    <source>
        <dbReference type="PROSITE" id="PS50033"/>
    </source>
</evidence>
<keyword evidence="3" id="KW-0963">Cytoplasm</keyword>
<dbReference type="InterPro" id="IPR009060">
    <property type="entry name" value="UBA-like_sf"/>
</dbReference>
<keyword evidence="4" id="KW-0256">Endoplasmic reticulum</keyword>